<dbReference type="Proteomes" id="UP001151760">
    <property type="component" value="Unassembled WGS sequence"/>
</dbReference>
<reference evidence="2" key="2">
    <citation type="submission" date="2022-01" db="EMBL/GenBank/DDBJ databases">
        <authorList>
            <person name="Yamashiro T."/>
            <person name="Shiraishi A."/>
            <person name="Satake H."/>
            <person name="Nakayama K."/>
        </authorList>
    </citation>
    <scope>NUCLEOTIDE SEQUENCE</scope>
</reference>
<dbReference type="SUPFAM" id="SSF54928">
    <property type="entry name" value="RNA-binding domain, RBD"/>
    <property type="match status" value="1"/>
</dbReference>
<organism evidence="2 3">
    <name type="scientific">Tanacetum coccineum</name>
    <dbReference type="NCBI Taxonomy" id="301880"/>
    <lineage>
        <taxon>Eukaryota</taxon>
        <taxon>Viridiplantae</taxon>
        <taxon>Streptophyta</taxon>
        <taxon>Embryophyta</taxon>
        <taxon>Tracheophyta</taxon>
        <taxon>Spermatophyta</taxon>
        <taxon>Magnoliopsida</taxon>
        <taxon>eudicotyledons</taxon>
        <taxon>Gunneridae</taxon>
        <taxon>Pentapetalae</taxon>
        <taxon>asterids</taxon>
        <taxon>campanulids</taxon>
        <taxon>Asterales</taxon>
        <taxon>Asteraceae</taxon>
        <taxon>Asteroideae</taxon>
        <taxon>Anthemideae</taxon>
        <taxon>Anthemidinae</taxon>
        <taxon>Tanacetum</taxon>
    </lineage>
</organism>
<dbReference type="PANTHER" id="PTHR33710">
    <property type="entry name" value="BNAC02G09200D PROTEIN"/>
    <property type="match status" value="1"/>
</dbReference>
<dbReference type="InterPro" id="IPR035979">
    <property type="entry name" value="RBD_domain_sf"/>
</dbReference>
<dbReference type="GO" id="GO:0003964">
    <property type="term" value="F:RNA-directed DNA polymerase activity"/>
    <property type="evidence" value="ECO:0007669"/>
    <property type="project" value="UniProtKB-KW"/>
</dbReference>
<proteinExistence type="predicted"/>
<dbReference type="Gene3D" id="3.60.10.10">
    <property type="entry name" value="Endonuclease/exonuclease/phosphatase"/>
    <property type="match status" value="1"/>
</dbReference>
<keyword evidence="2" id="KW-0695">RNA-directed DNA polymerase</keyword>
<evidence type="ECO:0000256" key="1">
    <source>
        <dbReference type="SAM" id="MobiDB-lite"/>
    </source>
</evidence>
<dbReference type="SUPFAM" id="SSF56219">
    <property type="entry name" value="DNase I-like"/>
    <property type="match status" value="1"/>
</dbReference>
<protein>
    <submittedName>
        <fullName evidence="2">RNA-directed DNA polymerase, eukaryota</fullName>
    </submittedName>
</protein>
<keyword evidence="3" id="KW-1185">Reference proteome</keyword>
<accession>A0ABQ4WBT9</accession>
<feature type="region of interest" description="Disordered" evidence="1">
    <location>
        <begin position="343"/>
        <end position="362"/>
    </location>
</feature>
<dbReference type="InterPro" id="IPR036691">
    <property type="entry name" value="Endo/exonu/phosph_ase_sf"/>
</dbReference>
<reference evidence="2" key="1">
    <citation type="journal article" date="2022" name="Int. J. Mol. Sci.">
        <title>Draft Genome of Tanacetum Coccineum: Genomic Comparison of Closely Related Tanacetum-Family Plants.</title>
        <authorList>
            <person name="Yamashiro T."/>
            <person name="Shiraishi A."/>
            <person name="Nakayama K."/>
            <person name="Satake H."/>
        </authorList>
    </citation>
    <scope>NUCLEOTIDE SEQUENCE</scope>
</reference>
<dbReference type="PANTHER" id="PTHR33710:SF64">
    <property type="entry name" value="ENDONUCLEASE_EXONUCLEASE_PHOSPHATASE DOMAIN-CONTAINING PROTEIN"/>
    <property type="match status" value="1"/>
</dbReference>
<gene>
    <name evidence="2" type="ORF">Tco_0600394</name>
</gene>
<keyword evidence="2" id="KW-0808">Transferase</keyword>
<keyword evidence="2" id="KW-0548">Nucleotidyltransferase</keyword>
<comment type="caution">
    <text evidence="2">The sequence shown here is derived from an EMBL/GenBank/DDBJ whole genome shotgun (WGS) entry which is preliminary data.</text>
</comment>
<name>A0ABQ4WBT9_9ASTR</name>
<evidence type="ECO:0000313" key="2">
    <source>
        <dbReference type="EMBL" id="GJS50273.1"/>
    </source>
</evidence>
<dbReference type="EMBL" id="BQNB010008504">
    <property type="protein sequence ID" value="GJS50273.1"/>
    <property type="molecule type" value="Genomic_DNA"/>
</dbReference>
<sequence length="491" mass="55212">MGAHQWQSKKDQTLKISKSIYVTNFPATYYARDLWKVCNDYGTVVDVFILFKKSKAEGSLPPVKEVVNSEPVLALDDTFIKEHDFSLSHMGKVKTVSAISNLPIILSNEGFHNIKITYLGGMWVLFAMDSLKSKDKLLNHTGVNSWFLTIKEAYNSFVGDERITWVLIEGLPIKAWMLNSFCKIALLWGEIVEWEDSDSFALSNKPLCLKTKIDVSINERRKIIIQGKVYWIRVKELYAWTPSFIEDKHDTSSSADESEDIIGENFVGNKDKIDSSDIDRVLESSFSHANDLVHDTSNNNVTGDAEPHSKDPFNIYGILNQQHNKAINSSTVQSLSSKLKERNLNGGVSSHHSKNSCSSKNKAGGSILEVMDEIVKVGQTMGYNMEGCEIVIMGDFNEVLYEHQRFGTTFNSQGANAFNNFISLAGLIDLPLEDGLLLSFSHLSAICLDRHLSDHCPILLKENSFDFGPTPFRIFHSWFSMKGFDSFVETT</sequence>
<evidence type="ECO:0000313" key="3">
    <source>
        <dbReference type="Proteomes" id="UP001151760"/>
    </source>
</evidence>